<dbReference type="OrthoDB" id="6638220at2"/>
<dbReference type="KEGG" id="dic:Dpoa569_0001107"/>
<proteinExistence type="predicted"/>
<organism evidence="1 2">
    <name type="scientific">Dickeya poaceiphila</name>
    <dbReference type="NCBI Taxonomy" id="568768"/>
    <lineage>
        <taxon>Bacteria</taxon>
        <taxon>Pseudomonadati</taxon>
        <taxon>Pseudomonadota</taxon>
        <taxon>Gammaproteobacteria</taxon>
        <taxon>Enterobacterales</taxon>
        <taxon>Pectobacteriaceae</taxon>
        <taxon>Dickeya</taxon>
    </lineage>
</organism>
<dbReference type="Proteomes" id="UP000320591">
    <property type="component" value="Chromosome"/>
</dbReference>
<sequence>MMQHKQNIYFIGQNSHGSDESWPFRNNFINTELTNKPVLVLVECPTVDLIVYALRKFRKTKPGEMSFLKYSTYWWMRSMEFAVFLHALPESAFIAGFDLPLSLTKHKDHIKYIQSLALPEKKLLIKLLNFDLSNALCITDATPEQRETSMAKKIEIALALGFESIVVICHNFHATRASWLDYPSLCQIIESRFNESVGITSYGLFSANMNFLATPDGHSLTLNTIERACEGIDSKTYKVKMISSHYRTEKCDSMELILSAPYHFNEFVIFPYGESLNMELF</sequence>
<evidence type="ECO:0000313" key="2">
    <source>
        <dbReference type="Proteomes" id="UP000320591"/>
    </source>
</evidence>
<dbReference type="RefSeq" id="WP_042871852.1">
    <property type="nucleotide sequence ID" value="NZ_CM001975.1"/>
</dbReference>
<reference evidence="1 2" key="1">
    <citation type="journal article" date="2019" name="Environ. Microbiol.">
        <title>The phytopathogenic nature of Dickeya aquatica 174/2 and the dynamic early evolution of Dickeya pathogenicity.</title>
        <authorList>
            <person name="Duprey A."/>
            <person name="Taib N."/>
            <person name="Leonard S."/>
            <person name="Garin T."/>
            <person name="Flandrois J.P."/>
            <person name="Nasser W."/>
            <person name="Brochier-Armanet C."/>
            <person name="Reverchon S."/>
        </authorList>
    </citation>
    <scope>NUCLEOTIDE SEQUENCE [LARGE SCALE GENOMIC DNA]</scope>
    <source>
        <strain evidence="1 2">NCPPB 569</strain>
    </source>
</reference>
<dbReference type="AlphaFoldDB" id="A0A5B8I5U7"/>
<dbReference type="STRING" id="568768.GCA_000406125_02767"/>
<dbReference type="SUPFAM" id="SSF159501">
    <property type="entry name" value="EreA/ChaN-like"/>
    <property type="match status" value="1"/>
</dbReference>
<gene>
    <name evidence="1" type="ORF">Dpoa569_0001107</name>
</gene>
<dbReference type="EMBL" id="CP042220">
    <property type="protein sequence ID" value="QDX29358.1"/>
    <property type="molecule type" value="Genomic_DNA"/>
</dbReference>
<keyword evidence="2" id="KW-1185">Reference proteome</keyword>
<evidence type="ECO:0000313" key="1">
    <source>
        <dbReference type="EMBL" id="QDX29358.1"/>
    </source>
</evidence>
<name>A0A5B8I5U7_9GAMM</name>
<accession>A0A5B8I5U7</accession>
<protein>
    <submittedName>
        <fullName evidence="1">Uncharacterized protein</fullName>
    </submittedName>
</protein>